<evidence type="ECO:0000256" key="6">
    <source>
        <dbReference type="ARBA" id="ARBA00022989"/>
    </source>
</evidence>
<feature type="transmembrane region" description="Helical" evidence="9">
    <location>
        <begin position="162"/>
        <end position="187"/>
    </location>
</feature>
<keyword evidence="12" id="KW-1185">Reference proteome</keyword>
<keyword evidence="11" id="KW-0449">Lipoprotein</keyword>
<dbReference type="InterPro" id="IPR003010">
    <property type="entry name" value="C-N_Hydrolase"/>
</dbReference>
<dbReference type="GO" id="GO:0005886">
    <property type="term" value="C:plasma membrane"/>
    <property type="evidence" value="ECO:0007669"/>
    <property type="project" value="UniProtKB-SubCell"/>
</dbReference>
<dbReference type="HAMAP" id="MF_01148">
    <property type="entry name" value="Lnt"/>
    <property type="match status" value="1"/>
</dbReference>
<dbReference type="CDD" id="cd07571">
    <property type="entry name" value="ALP_N-acyl_transferase"/>
    <property type="match status" value="1"/>
</dbReference>
<evidence type="ECO:0000256" key="2">
    <source>
        <dbReference type="ARBA" id="ARBA00010065"/>
    </source>
</evidence>
<gene>
    <name evidence="9 11" type="primary">lnt</name>
    <name evidence="11" type="ORF">H3309_16505</name>
</gene>
<organism evidence="11 12">
    <name type="scientific">Sandaracinobacteroides saxicola</name>
    <dbReference type="NCBI Taxonomy" id="2759707"/>
    <lineage>
        <taxon>Bacteria</taxon>
        <taxon>Pseudomonadati</taxon>
        <taxon>Pseudomonadota</taxon>
        <taxon>Alphaproteobacteria</taxon>
        <taxon>Sphingomonadales</taxon>
        <taxon>Sphingosinicellaceae</taxon>
        <taxon>Sandaracinobacteroides</taxon>
    </lineage>
</organism>
<sequence length="514" mass="53369">MTPPAARLAALPPPARLLLAALAGLIAATGFAPLENIAPVLLGGTLLLLLLNGATTARAGFALGWAFGLAHFALGFDWIATAFGFQAAMPVWMGWVAVVGLSAFLAVYPGLAAALTVRFARTAVTRALLFAAAWMAGEWLRGTLFTGFAWNPLGAPWLQLPGVAALAAVIGAIGLSGLALLCAGSFAALIGGRGERGRAALVAVFPLVLALGLLWPRIRPAPPPPLPGVQLFLVQANIDQAQKLAPNSDATILTRYLALTQSITPGSGTPVIIWPEAAIEMLLEEEPALRAVIGSALPPRGMLLTGGVAVLRDGSGAATAATNSLFALDPKGRIRARYDKAHLVPGGEYLPLRWLAEPLGLARLVPGSLDFRPGPGPRTLRLPGIPPFGVQICYEIIFPARVVAADRPAWLLTVSNDAWFGASGPPQHFAQARLRAIEEGLPVVRVTPTGISGVIDARGQVLARVGMAQAAVLPASVPGAAPATPFARWGHGLTLVFGLLLLGATLALQRERKI</sequence>
<dbReference type="Gene3D" id="3.60.110.10">
    <property type="entry name" value="Carbon-nitrogen hydrolase"/>
    <property type="match status" value="1"/>
</dbReference>
<proteinExistence type="inferred from homology"/>
<evidence type="ECO:0000256" key="5">
    <source>
        <dbReference type="ARBA" id="ARBA00022692"/>
    </source>
</evidence>
<accession>A0A7G5IHM8</accession>
<feature type="transmembrane region" description="Helical" evidence="9">
    <location>
        <begin position="127"/>
        <end position="150"/>
    </location>
</feature>
<feature type="transmembrane region" description="Helical" evidence="9">
    <location>
        <begin position="92"/>
        <end position="115"/>
    </location>
</feature>
<evidence type="ECO:0000256" key="3">
    <source>
        <dbReference type="ARBA" id="ARBA00022475"/>
    </source>
</evidence>
<keyword evidence="5 9" id="KW-0812">Transmembrane</keyword>
<comment type="subcellular location">
    <subcellularLocation>
        <location evidence="1 9">Cell membrane</location>
        <topology evidence="1 9">Multi-pass membrane protein</topology>
    </subcellularLocation>
</comment>
<evidence type="ECO:0000256" key="1">
    <source>
        <dbReference type="ARBA" id="ARBA00004651"/>
    </source>
</evidence>
<evidence type="ECO:0000256" key="9">
    <source>
        <dbReference type="HAMAP-Rule" id="MF_01148"/>
    </source>
</evidence>
<dbReference type="AlphaFoldDB" id="A0A7G5IHM8"/>
<evidence type="ECO:0000313" key="12">
    <source>
        <dbReference type="Proteomes" id="UP000515292"/>
    </source>
</evidence>
<evidence type="ECO:0000256" key="8">
    <source>
        <dbReference type="ARBA" id="ARBA00023315"/>
    </source>
</evidence>
<dbReference type="InterPro" id="IPR036526">
    <property type="entry name" value="C-N_Hydrolase_sf"/>
</dbReference>
<comment type="catalytic activity">
    <reaction evidence="9">
        <text>N-terminal S-1,2-diacyl-sn-glyceryl-L-cysteinyl-[lipoprotein] + a glycerophospholipid = N-acyl-S-1,2-diacyl-sn-glyceryl-L-cysteinyl-[lipoprotein] + a 2-acyl-sn-glycero-3-phospholipid + H(+)</text>
        <dbReference type="Rhea" id="RHEA:48228"/>
        <dbReference type="Rhea" id="RHEA-COMP:14681"/>
        <dbReference type="Rhea" id="RHEA-COMP:14684"/>
        <dbReference type="ChEBI" id="CHEBI:15378"/>
        <dbReference type="ChEBI" id="CHEBI:136912"/>
        <dbReference type="ChEBI" id="CHEBI:140656"/>
        <dbReference type="ChEBI" id="CHEBI:140657"/>
        <dbReference type="ChEBI" id="CHEBI:140660"/>
        <dbReference type="EC" id="2.3.1.269"/>
    </reaction>
</comment>
<feature type="domain" description="CN hydrolase" evidence="10">
    <location>
        <begin position="234"/>
        <end position="479"/>
    </location>
</feature>
<dbReference type="EC" id="2.3.1.269" evidence="9"/>
<dbReference type="Pfam" id="PF00795">
    <property type="entry name" value="CN_hydrolase"/>
    <property type="match status" value="1"/>
</dbReference>
<evidence type="ECO:0000256" key="7">
    <source>
        <dbReference type="ARBA" id="ARBA00023136"/>
    </source>
</evidence>
<feature type="transmembrane region" description="Helical" evidence="9">
    <location>
        <begin position="37"/>
        <end position="54"/>
    </location>
</feature>
<dbReference type="EMBL" id="CP059851">
    <property type="protein sequence ID" value="QMW22870.1"/>
    <property type="molecule type" value="Genomic_DNA"/>
</dbReference>
<dbReference type="SUPFAM" id="SSF56317">
    <property type="entry name" value="Carbon-nitrogen hydrolase"/>
    <property type="match status" value="1"/>
</dbReference>
<comment type="pathway">
    <text evidence="9">Protein modification; lipoprotein biosynthesis (N-acyl transfer).</text>
</comment>
<evidence type="ECO:0000313" key="11">
    <source>
        <dbReference type="EMBL" id="QMW22870.1"/>
    </source>
</evidence>
<keyword evidence="3 9" id="KW-1003">Cell membrane</keyword>
<keyword evidence="6 9" id="KW-1133">Transmembrane helix</keyword>
<dbReference type="PANTHER" id="PTHR38686">
    <property type="entry name" value="APOLIPOPROTEIN N-ACYLTRANSFERASE"/>
    <property type="match status" value="1"/>
</dbReference>
<dbReference type="GO" id="GO:0016410">
    <property type="term" value="F:N-acyltransferase activity"/>
    <property type="evidence" value="ECO:0007669"/>
    <property type="project" value="UniProtKB-UniRule"/>
</dbReference>
<keyword evidence="4 9" id="KW-0808">Transferase</keyword>
<name>A0A7G5IHM8_9SPHN</name>
<evidence type="ECO:0000256" key="4">
    <source>
        <dbReference type="ARBA" id="ARBA00022679"/>
    </source>
</evidence>
<keyword evidence="8 9" id="KW-0012">Acyltransferase</keyword>
<feature type="transmembrane region" description="Helical" evidence="9">
    <location>
        <begin position="489"/>
        <end position="508"/>
    </location>
</feature>
<evidence type="ECO:0000259" key="10">
    <source>
        <dbReference type="PROSITE" id="PS50263"/>
    </source>
</evidence>
<dbReference type="UniPathway" id="UPA00666"/>
<reference evidence="11 12" key="1">
    <citation type="submission" date="2020-07" db="EMBL/GenBank/DDBJ databases">
        <title>Complete genome sequence for Sandaracinobacter sp. M6.</title>
        <authorList>
            <person name="Tang Y."/>
            <person name="Liu Q."/>
            <person name="Guo Z."/>
            <person name="Lei P."/>
            <person name="Huang B."/>
        </authorList>
    </citation>
    <scope>NUCLEOTIDE SEQUENCE [LARGE SCALE GENOMIC DNA]</scope>
    <source>
        <strain evidence="11 12">M6</strain>
    </source>
</reference>
<keyword evidence="7 9" id="KW-0472">Membrane</keyword>
<dbReference type="Proteomes" id="UP000515292">
    <property type="component" value="Chromosome"/>
</dbReference>
<dbReference type="KEGG" id="sand:H3309_16505"/>
<feature type="transmembrane region" description="Helical" evidence="9">
    <location>
        <begin position="61"/>
        <end position="80"/>
    </location>
</feature>
<dbReference type="NCBIfam" id="TIGR00546">
    <property type="entry name" value="lnt"/>
    <property type="match status" value="1"/>
</dbReference>
<feature type="transmembrane region" description="Helical" evidence="9">
    <location>
        <begin position="199"/>
        <end position="218"/>
    </location>
</feature>
<comment type="similarity">
    <text evidence="2 9">Belongs to the CN hydrolase family. Apolipoprotein N-acyltransferase subfamily.</text>
</comment>
<dbReference type="InterPro" id="IPR004563">
    <property type="entry name" value="Apolipo_AcylTrfase"/>
</dbReference>
<dbReference type="InterPro" id="IPR045378">
    <property type="entry name" value="LNT_N"/>
</dbReference>
<dbReference type="GO" id="GO:0042158">
    <property type="term" value="P:lipoprotein biosynthetic process"/>
    <property type="evidence" value="ECO:0007669"/>
    <property type="project" value="UniProtKB-UniRule"/>
</dbReference>
<dbReference type="PANTHER" id="PTHR38686:SF1">
    <property type="entry name" value="APOLIPOPROTEIN N-ACYLTRANSFERASE"/>
    <property type="match status" value="1"/>
</dbReference>
<comment type="function">
    <text evidence="9">Catalyzes the phospholipid dependent N-acylation of the N-terminal cysteine of apolipoprotein, the last step in lipoprotein maturation.</text>
</comment>
<dbReference type="PROSITE" id="PS50263">
    <property type="entry name" value="CN_HYDROLASE"/>
    <property type="match status" value="1"/>
</dbReference>
<protein>
    <recommendedName>
        <fullName evidence="9">Apolipoprotein N-acyltransferase</fullName>
        <shortName evidence="9">ALP N-acyltransferase</shortName>
        <ecNumber evidence="9">2.3.1.269</ecNumber>
    </recommendedName>
</protein>
<dbReference type="RefSeq" id="WP_182296172.1">
    <property type="nucleotide sequence ID" value="NZ_CP059851.1"/>
</dbReference>
<dbReference type="Pfam" id="PF20154">
    <property type="entry name" value="LNT_N"/>
    <property type="match status" value="1"/>
</dbReference>